<dbReference type="Proteomes" id="UP000010556">
    <property type="component" value="Unassembled WGS sequence"/>
</dbReference>
<evidence type="ECO:0000256" key="1">
    <source>
        <dbReference type="ARBA" id="ARBA00004173"/>
    </source>
</evidence>
<evidence type="ECO:0000313" key="20">
    <source>
        <dbReference type="EMBL" id="ELK34604.1"/>
    </source>
</evidence>
<dbReference type="InterPro" id="IPR026079">
    <property type="entry name" value="CDR2"/>
</dbReference>
<evidence type="ECO:0000256" key="16">
    <source>
        <dbReference type="ARBA" id="ARBA00080632"/>
    </source>
</evidence>
<gene>
    <name evidence="20" type="ORF">MDA_GLEAN10001491</name>
</gene>
<feature type="region of interest" description="Disordered" evidence="18">
    <location>
        <begin position="315"/>
        <end position="347"/>
    </location>
</feature>
<evidence type="ECO:0000256" key="4">
    <source>
        <dbReference type="ARBA" id="ARBA00022801"/>
    </source>
</evidence>
<evidence type="ECO:0000256" key="10">
    <source>
        <dbReference type="ARBA" id="ARBA00023274"/>
    </source>
</evidence>
<dbReference type="InterPro" id="IPR000352">
    <property type="entry name" value="Pep_chain_release_fac_I"/>
</dbReference>
<protein>
    <recommendedName>
        <fullName evidence="12">Large ribosomal subunit protein mL62</fullName>
        <ecNumber evidence="3">3.1.1.29</ecNumber>
    </recommendedName>
    <alternativeName>
        <fullName evidence="16">Immature colon carcinoma transcript 1 protein homolog</fullName>
    </alternativeName>
    <alternativeName>
        <fullName evidence="13">Peptidyl-tRNA hydrolase ICT1, mitochondrial</fullName>
    </alternativeName>
</protein>
<keyword evidence="6" id="KW-0809">Transit peptide</keyword>
<name>L5M7M2_MYODS</name>
<keyword evidence="4" id="KW-0378">Hydrolase</keyword>
<evidence type="ECO:0000256" key="15">
    <source>
        <dbReference type="ARBA" id="ARBA00054447"/>
    </source>
</evidence>
<dbReference type="SUPFAM" id="SSF110916">
    <property type="entry name" value="Peptidyl-tRNA hydrolase domain-like"/>
    <property type="match status" value="1"/>
</dbReference>
<comment type="similarity">
    <text evidence="11">Belongs to the prokaryotic/mitochondrial release factor family. Mitochondrion-specific ribosomal protein mL62 subfamily.</text>
</comment>
<dbReference type="GO" id="GO:0003747">
    <property type="term" value="F:translation release factor activity"/>
    <property type="evidence" value="ECO:0007669"/>
    <property type="project" value="InterPro"/>
</dbReference>
<keyword evidence="8 17" id="KW-0175">Coiled coil</keyword>
<evidence type="ECO:0000259" key="19">
    <source>
        <dbReference type="Pfam" id="PF00472"/>
    </source>
</evidence>
<evidence type="ECO:0000256" key="14">
    <source>
        <dbReference type="ARBA" id="ARBA00048707"/>
    </source>
</evidence>
<dbReference type="FunFam" id="3.30.160.20:FF:000050">
    <property type="entry name" value="Peptidyl-tRNA hydrolase ICT1, mitochondrial"/>
    <property type="match status" value="1"/>
</dbReference>
<keyword evidence="21" id="KW-1185">Reference proteome</keyword>
<keyword evidence="5" id="KW-0648">Protein biosynthesis</keyword>
<dbReference type="GO" id="GO:0005840">
    <property type="term" value="C:ribosome"/>
    <property type="evidence" value="ECO:0007669"/>
    <property type="project" value="UniProtKB-KW"/>
</dbReference>
<evidence type="ECO:0000256" key="3">
    <source>
        <dbReference type="ARBA" id="ARBA00013260"/>
    </source>
</evidence>
<dbReference type="PANTHER" id="PTHR19232">
    <property type="entry name" value="CENTROCORTIN FAMILY MEMBER"/>
    <property type="match status" value="1"/>
</dbReference>
<dbReference type="GO" id="GO:0004045">
    <property type="term" value="F:peptidyl-tRNA hydrolase activity"/>
    <property type="evidence" value="ECO:0007669"/>
    <property type="project" value="UniProtKB-EC"/>
</dbReference>
<feature type="coiled-coil region" evidence="17">
    <location>
        <begin position="36"/>
        <end position="136"/>
    </location>
</feature>
<comment type="function">
    <text evidence="15">Essential peptidyl-tRNA hydrolase component of the mitochondrial large ribosomal subunit. Acts as a codon-independent translation release factor that has lost all stop codon specificity and directs the termination of translation in mitochondrion, possibly in case of abortive elongation. May be involved in the hydrolysis of peptidyl-tRNAs that have been prematurely terminated and thus in the recycling of stalled mitochondrial ribosomes.</text>
</comment>
<dbReference type="Gene3D" id="3.30.160.20">
    <property type="match status" value="1"/>
</dbReference>
<dbReference type="Pfam" id="PF00472">
    <property type="entry name" value="RF-1"/>
    <property type="match status" value="1"/>
</dbReference>
<evidence type="ECO:0000256" key="9">
    <source>
        <dbReference type="ARBA" id="ARBA00023128"/>
    </source>
</evidence>
<evidence type="ECO:0000256" key="17">
    <source>
        <dbReference type="SAM" id="Coils"/>
    </source>
</evidence>
<keyword evidence="9" id="KW-0496">Mitochondrion</keyword>
<comment type="catalytic activity">
    <reaction evidence="14">
        <text>an N-acyl-L-alpha-aminoacyl-tRNA + H2O = an N-acyl-L-amino acid + a tRNA + H(+)</text>
        <dbReference type="Rhea" id="RHEA:54448"/>
        <dbReference type="Rhea" id="RHEA-COMP:10123"/>
        <dbReference type="Rhea" id="RHEA-COMP:13883"/>
        <dbReference type="ChEBI" id="CHEBI:15377"/>
        <dbReference type="ChEBI" id="CHEBI:15378"/>
        <dbReference type="ChEBI" id="CHEBI:59874"/>
        <dbReference type="ChEBI" id="CHEBI:78442"/>
        <dbReference type="ChEBI" id="CHEBI:138191"/>
        <dbReference type="EC" id="3.1.1.29"/>
    </reaction>
</comment>
<organism evidence="20 21">
    <name type="scientific">Myotis davidii</name>
    <name type="common">David's myotis</name>
    <dbReference type="NCBI Taxonomy" id="225400"/>
    <lineage>
        <taxon>Eukaryota</taxon>
        <taxon>Metazoa</taxon>
        <taxon>Chordata</taxon>
        <taxon>Craniata</taxon>
        <taxon>Vertebrata</taxon>
        <taxon>Euteleostomi</taxon>
        <taxon>Mammalia</taxon>
        <taxon>Eutheria</taxon>
        <taxon>Laurasiatheria</taxon>
        <taxon>Chiroptera</taxon>
        <taxon>Yangochiroptera</taxon>
        <taxon>Vespertilionidae</taxon>
        <taxon>Myotis</taxon>
    </lineage>
</organism>
<proteinExistence type="inferred from homology"/>
<evidence type="ECO:0000256" key="12">
    <source>
        <dbReference type="ARBA" id="ARBA00039441"/>
    </source>
</evidence>
<evidence type="ECO:0000256" key="18">
    <source>
        <dbReference type="SAM" id="MobiDB-lite"/>
    </source>
</evidence>
<evidence type="ECO:0000256" key="7">
    <source>
        <dbReference type="ARBA" id="ARBA00022980"/>
    </source>
</evidence>
<comment type="similarity">
    <text evidence="2">Belongs to the CDR2 family.</text>
</comment>
<dbReference type="EC" id="3.1.1.29" evidence="3"/>
<sequence length="511" mass="58618">MEDFSAEEEEPWYDQQDLEQDLHLAAELGKTLLERNKELEASLQHMYATNEEQVQEIEYLTKQLDTLRHVNEQHAKVYEQLDLTARDLELTNQKLVLESKAAQQKIHGLTETVERLQAQVEELQAQVEQLRGLEQLRVRREKRERRRTIHTFPCLKELCTSSPRCNDAFRLHSSSLELGPRPLEQENENLQTLVGVLRSQVSQERQRKERAEREFASVLQEYAELEQQLSAMEGCRLRVQELEAELLELQQMKQAKTYLLGREDHLVKLPKVLILALQELEAELLELQQMKQAKTYLLGREDHLAEALLAPLTQAPEADDPQPGSGDEFGAQDGGSSPGPSPSHASIYSLDKLYPESRGSDTAWRVPDDAKQANSDIPLDRLTISYCRSSGPGGQNVNKVNSKAEVRFHLATADWIAEPVRQKMAIMYKNKINKLGELILTSECSRYQLRNLADCLQKIRDMIAEASQTPKEPSKEDAVLQRIRIENMNRERLRKKRINSATKASRRVDMD</sequence>
<evidence type="ECO:0000313" key="21">
    <source>
        <dbReference type="Proteomes" id="UP000010556"/>
    </source>
</evidence>
<evidence type="ECO:0000256" key="6">
    <source>
        <dbReference type="ARBA" id="ARBA00022946"/>
    </source>
</evidence>
<evidence type="ECO:0000256" key="13">
    <source>
        <dbReference type="ARBA" id="ARBA00041531"/>
    </source>
</evidence>
<keyword evidence="7" id="KW-0689">Ribosomal protein</keyword>
<accession>L5M7M2</accession>
<dbReference type="PANTHER" id="PTHR19232:SF10">
    <property type="entry name" value="CEREBELLAR DEGENERATION-RELATED PROTEIN 2-LIKE"/>
    <property type="match status" value="1"/>
</dbReference>
<dbReference type="AlphaFoldDB" id="L5M7M2"/>
<evidence type="ECO:0000256" key="8">
    <source>
        <dbReference type="ARBA" id="ARBA00023054"/>
    </source>
</evidence>
<dbReference type="GO" id="GO:0005743">
    <property type="term" value="C:mitochondrial inner membrane"/>
    <property type="evidence" value="ECO:0007669"/>
    <property type="project" value="UniProtKB-ARBA"/>
</dbReference>
<feature type="coiled-coil region" evidence="17">
    <location>
        <begin position="194"/>
        <end position="297"/>
    </location>
</feature>
<evidence type="ECO:0000256" key="5">
    <source>
        <dbReference type="ARBA" id="ARBA00022917"/>
    </source>
</evidence>
<reference evidence="21" key="1">
    <citation type="journal article" date="2013" name="Science">
        <title>Comparative analysis of bat genomes provides insight into the evolution of flight and immunity.</title>
        <authorList>
            <person name="Zhang G."/>
            <person name="Cowled C."/>
            <person name="Shi Z."/>
            <person name="Huang Z."/>
            <person name="Bishop-Lilly K.A."/>
            <person name="Fang X."/>
            <person name="Wynne J.W."/>
            <person name="Xiong Z."/>
            <person name="Baker M.L."/>
            <person name="Zhao W."/>
            <person name="Tachedjian M."/>
            <person name="Zhu Y."/>
            <person name="Zhou P."/>
            <person name="Jiang X."/>
            <person name="Ng J."/>
            <person name="Yang L."/>
            <person name="Wu L."/>
            <person name="Xiao J."/>
            <person name="Feng Y."/>
            <person name="Chen Y."/>
            <person name="Sun X."/>
            <person name="Zhang Y."/>
            <person name="Marsh G.A."/>
            <person name="Crameri G."/>
            <person name="Broder C.C."/>
            <person name="Frey K.G."/>
            <person name="Wang L.F."/>
            <person name="Wang J."/>
        </authorList>
    </citation>
    <scope>NUCLEOTIDE SEQUENCE [LARGE SCALE GENOMIC DNA]</scope>
</reference>
<dbReference type="eggNOG" id="ENOG502QRN3">
    <property type="taxonomic scope" value="Eukaryota"/>
</dbReference>
<evidence type="ECO:0000256" key="2">
    <source>
        <dbReference type="ARBA" id="ARBA00009019"/>
    </source>
</evidence>
<keyword evidence="10" id="KW-0687">Ribonucleoprotein</keyword>
<feature type="domain" description="Prokaryotic-type class I peptide chain release factors" evidence="19">
    <location>
        <begin position="374"/>
        <end position="500"/>
    </location>
</feature>
<comment type="subcellular location">
    <subcellularLocation>
        <location evidence="1">Mitochondrion</location>
    </subcellularLocation>
</comment>
<dbReference type="GO" id="GO:1990904">
    <property type="term" value="C:ribonucleoprotein complex"/>
    <property type="evidence" value="ECO:0007669"/>
    <property type="project" value="UniProtKB-KW"/>
</dbReference>
<feature type="region of interest" description="Disordered" evidence="18">
    <location>
        <begin position="491"/>
        <end position="511"/>
    </location>
</feature>
<dbReference type="EMBL" id="KB103031">
    <property type="protein sequence ID" value="ELK34604.1"/>
    <property type="molecule type" value="Genomic_DNA"/>
</dbReference>
<evidence type="ECO:0000256" key="11">
    <source>
        <dbReference type="ARBA" id="ARBA00038225"/>
    </source>
</evidence>